<evidence type="ECO:0000313" key="4">
    <source>
        <dbReference type="Proteomes" id="UP000092445"/>
    </source>
</evidence>
<dbReference type="AlphaFoldDB" id="A0A1A9ZMD1"/>
<reference evidence="3" key="2">
    <citation type="submission" date="2020-05" db="UniProtKB">
        <authorList>
            <consortium name="EnsemblMetazoa"/>
        </authorList>
    </citation>
    <scope>IDENTIFICATION</scope>
    <source>
        <strain evidence="3">IAEA</strain>
    </source>
</reference>
<dbReference type="EnsemblMetazoa" id="GPAI019112-RA">
    <property type="protein sequence ID" value="GPAI019112-PA"/>
    <property type="gene ID" value="GPAI019112"/>
</dbReference>
<accession>A0A1A9ZMD1</accession>
<dbReference type="Proteomes" id="UP000092445">
    <property type="component" value="Unassembled WGS sequence"/>
</dbReference>
<keyword evidence="4" id="KW-1185">Reference proteome</keyword>
<evidence type="ECO:0000313" key="3">
    <source>
        <dbReference type="EnsemblMetazoa" id="GPAI019112-PA"/>
    </source>
</evidence>
<feature type="transmembrane region" description="Helical" evidence="2">
    <location>
        <begin position="12"/>
        <end position="29"/>
    </location>
</feature>
<evidence type="ECO:0000256" key="2">
    <source>
        <dbReference type="SAM" id="Phobius"/>
    </source>
</evidence>
<evidence type="ECO:0000256" key="1">
    <source>
        <dbReference type="SAM" id="MobiDB-lite"/>
    </source>
</evidence>
<keyword evidence="2" id="KW-0812">Transmembrane</keyword>
<reference evidence="4" key="1">
    <citation type="submission" date="2014-03" db="EMBL/GenBank/DDBJ databases">
        <authorList>
            <person name="Aksoy S."/>
            <person name="Warren W."/>
            <person name="Wilson R.K."/>
        </authorList>
    </citation>
    <scope>NUCLEOTIDE SEQUENCE [LARGE SCALE GENOMIC DNA]</scope>
    <source>
        <strain evidence="4">IAEA</strain>
    </source>
</reference>
<keyword evidence="2" id="KW-1133">Transmembrane helix</keyword>
<sequence length="134" mass="15253">MLRFCLGDNENIWTLTFFIVYVGGVLNILRHSQQLLAYGALFRLRGYMRGEAYNSTMLIISLSAENNVAHLALKAIRTTTEIFHDIVTSCMRCMVSQEDTQELNARPPHAMAQKKKEKKTGFTPDSFSGFTRQD</sequence>
<proteinExistence type="predicted"/>
<name>A0A1A9ZMD1_GLOPL</name>
<organism evidence="3 4">
    <name type="scientific">Glossina pallidipes</name>
    <name type="common">Tsetse fly</name>
    <dbReference type="NCBI Taxonomy" id="7398"/>
    <lineage>
        <taxon>Eukaryota</taxon>
        <taxon>Metazoa</taxon>
        <taxon>Ecdysozoa</taxon>
        <taxon>Arthropoda</taxon>
        <taxon>Hexapoda</taxon>
        <taxon>Insecta</taxon>
        <taxon>Pterygota</taxon>
        <taxon>Neoptera</taxon>
        <taxon>Endopterygota</taxon>
        <taxon>Diptera</taxon>
        <taxon>Brachycera</taxon>
        <taxon>Muscomorpha</taxon>
        <taxon>Hippoboscoidea</taxon>
        <taxon>Glossinidae</taxon>
        <taxon>Glossina</taxon>
    </lineage>
</organism>
<dbReference type="VEuPathDB" id="VectorBase:GPAI019112"/>
<protein>
    <submittedName>
        <fullName evidence="3">Uncharacterized protein</fullName>
    </submittedName>
</protein>
<feature type="region of interest" description="Disordered" evidence="1">
    <location>
        <begin position="101"/>
        <end position="134"/>
    </location>
</feature>
<keyword evidence="2" id="KW-0472">Membrane</keyword>
<feature type="compositionally biased region" description="Polar residues" evidence="1">
    <location>
        <begin position="123"/>
        <end position="134"/>
    </location>
</feature>